<protein>
    <recommendedName>
        <fullName evidence="8">TF-B3 domain-containing protein</fullName>
    </recommendedName>
</protein>
<keyword evidence="5" id="KW-0539">Nucleus</keyword>
<sequence>MMGCIRLRTTVLEELVSARSMEKQSFRIFFATKTHEQERKPVVAGEEKDQWKGVVSTELSLWYGISAQTDHKAGRSESSSSVPNRKRMVPESTDVAALTTNDANNIARTTTEHEKVSTELKLGLSSESPIIKKRKMITGDYGDSFASLDPERERRQQVWRIARQAWRIARQTRRIGRLRVYSNEDEQEERRLGVSTRLKLYEDPWKIKKKLTQSDVDGSSRLLVGKELFQQHILPFLDDHRAKLCSSVKGLEVTIFDNDTGTEHQLVLKTWPGTSSKVLTSNWKQEFVRRRSLEVDDEIGLFWDRCSSRFYFSLLKHPSN</sequence>
<dbReference type="CDD" id="cd10017">
    <property type="entry name" value="B3_DNA"/>
    <property type="match status" value="1"/>
</dbReference>
<comment type="subcellular location">
    <subcellularLocation>
        <location evidence="1">Nucleus</location>
    </subcellularLocation>
</comment>
<dbReference type="Proteomes" id="UP000325577">
    <property type="component" value="Linkage Group LG3"/>
</dbReference>
<dbReference type="SUPFAM" id="SSF101936">
    <property type="entry name" value="DNA-binding pseudobarrel domain"/>
    <property type="match status" value="1"/>
</dbReference>
<organism evidence="6 7">
    <name type="scientific">Nyssa sinensis</name>
    <dbReference type="NCBI Taxonomy" id="561372"/>
    <lineage>
        <taxon>Eukaryota</taxon>
        <taxon>Viridiplantae</taxon>
        <taxon>Streptophyta</taxon>
        <taxon>Embryophyta</taxon>
        <taxon>Tracheophyta</taxon>
        <taxon>Spermatophyta</taxon>
        <taxon>Magnoliopsida</taxon>
        <taxon>eudicotyledons</taxon>
        <taxon>Gunneridae</taxon>
        <taxon>Pentapetalae</taxon>
        <taxon>asterids</taxon>
        <taxon>Cornales</taxon>
        <taxon>Nyssaceae</taxon>
        <taxon>Nyssa</taxon>
    </lineage>
</organism>
<evidence type="ECO:0000256" key="3">
    <source>
        <dbReference type="ARBA" id="ARBA00023125"/>
    </source>
</evidence>
<dbReference type="AlphaFoldDB" id="A0A5J5A5C9"/>
<dbReference type="PANTHER" id="PTHR34269:SF11">
    <property type="entry name" value="B3 DOMAIN PROTEIN"/>
    <property type="match status" value="1"/>
</dbReference>
<keyword evidence="4" id="KW-0804">Transcription</keyword>
<dbReference type="InterPro" id="IPR003340">
    <property type="entry name" value="B3_DNA-bd"/>
</dbReference>
<keyword evidence="2" id="KW-0805">Transcription regulation</keyword>
<evidence type="ECO:0000256" key="2">
    <source>
        <dbReference type="ARBA" id="ARBA00023015"/>
    </source>
</evidence>
<keyword evidence="7" id="KW-1185">Reference proteome</keyword>
<reference evidence="6 7" key="1">
    <citation type="submission" date="2019-09" db="EMBL/GenBank/DDBJ databases">
        <title>A chromosome-level genome assembly of the Chinese tupelo Nyssa sinensis.</title>
        <authorList>
            <person name="Yang X."/>
            <person name="Kang M."/>
            <person name="Yang Y."/>
            <person name="Xiong H."/>
            <person name="Wang M."/>
            <person name="Zhang Z."/>
            <person name="Wang Z."/>
            <person name="Wu H."/>
            <person name="Ma T."/>
            <person name="Liu J."/>
            <person name="Xi Z."/>
        </authorList>
    </citation>
    <scope>NUCLEOTIDE SEQUENCE [LARGE SCALE GENOMIC DNA]</scope>
    <source>
        <strain evidence="6">J267</strain>
        <tissue evidence="6">Leaf</tissue>
    </source>
</reference>
<dbReference type="InterPro" id="IPR051442">
    <property type="entry name" value="B3_domain"/>
</dbReference>
<evidence type="ECO:0000256" key="5">
    <source>
        <dbReference type="ARBA" id="ARBA00023242"/>
    </source>
</evidence>
<accession>A0A5J5A5C9</accession>
<dbReference type="OrthoDB" id="1915967at2759"/>
<dbReference type="PANTHER" id="PTHR34269">
    <property type="entry name" value="TRANSCRIPTION FACTOR B3-DOMAIN FAMILY-RELATED"/>
    <property type="match status" value="1"/>
</dbReference>
<evidence type="ECO:0008006" key="8">
    <source>
        <dbReference type="Google" id="ProtNLM"/>
    </source>
</evidence>
<keyword evidence="3" id="KW-0238">DNA-binding</keyword>
<dbReference type="EMBL" id="CM018046">
    <property type="protein sequence ID" value="KAA8525226.1"/>
    <property type="molecule type" value="Genomic_DNA"/>
</dbReference>
<evidence type="ECO:0000256" key="1">
    <source>
        <dbReference type="ARBA" id="ARBA00004123"/>
    </source>
</evidence>
<evidence type="ECO:0000313" key="6">
    <source>
        <dbReference type="EMBL" id="KAA8525226.1"/>
    </source>
</evidence>
<dbReference type="GO" id="GO:0005634">
    <property type="term" value="C:nucleus"/>
    <property type="evidence" value="ECO:0007669"/>
    <property type="project" value="UniProtKB-SubCell"/>
</dbReference>
<evidence type="ECO:0000256" key="4">
    <source>
        <dbReference type="ARBA" id="ARBA00023163"/>
    </source>
</evidence>
<dbReference type="GO" id="GO:0003677">
    <property type="term" value="F:DNA binding"/>
    <property type="evidence" value="ECO:0007669"/>
    <property type="project" value="UniProtKB-KW"/>
</dbReference>
<name>A0A5J5A5C9_9ASTE</name>
<evidence type="ECO:0000313" key="7">
    <source>
        <dbReference type="Proteomes" id="UP000325577"/>
    </source>
</evidence>
<gene>
    <name evidence="6" type="ORF">F0562_006910</name>
</gene>
<proteinExistence type="predicted"/>
<dbReference type="InterPro" id="IPR015300">
    <property type="entry name" value="DNA-bd_pseudobarrel_sf"/>
</dbReference>
<dbReference type="Gene3D" id="2.40.330.10">
    <property type="entry name" value="DNA-binding pseudobarrel domain"/>
    <property type="match status" value="1"/>
</dbReference>